<proteinExistence type="predicted"/>
<dbReference type="Proteomes" id="UP001162891">
    <property type="component" value="Chromosome"/>
</dbReference>
<gene>
    <name evidence="1" type="ORF">AMOR_52170</name>
</gene>
<keyword evidence="2" id="KW-1185">Reference proteome</keyword>
<dbReference type="PROSITE" id="PS51257">
    <property type="entry name" value="PROKAR_LIPOPROTEIN"/>
    <property type="match status" value="1"/>
</dbReference>
<evidence type="ECO:0008006" key="3">
    <source>
        <dbReference type="Google" id="ProtNLM"/>
    </source>
</evidence>
<dbReference type="EMBL" id="AP025591">
    <property type="protein sequence ID" value="BDG06221.1"/>
    <property type="molecule type" value="Genomic_DNA"/>
</dbReference>
<reference evidence="2" key="1">
    <citation type="journal article" date="2022" name="Int. J. Syst. Evol. Microbiol.">
        <title>Anaeromyxobacter oryzae sp. nov., Anaeromyxobacter diazotrophicus sp. nov. and Anaeromyxobacter paludicola sp. nov., isolated from paddy soils.</title>
        <authorList>
            <person name="Itoh H."/>
            <person name="Xu Z."/>
            <person name="Mise K."/>
            <person name="Masuda Y."/>
            <person name="Ushijima N."/>
            <person name="Hayakawa C."/>
            <person name="Shiratori Y."/>
            <person name="Senoo K."/>
        </authorList>
    </citation>
    <scope>NUCLEOTIDE SEQUENCE [LARGE SCALE GENOMIC DNA]</scope>
    <source>
        <strain evidence="2">Red232</strain>
    </source>
</reference>
<sequence length="856" mass="88725">MNHRLIAALALAAGLACNTSTGRPGLGLSAPAAVAVFNGLTSKNPDLHPYVAIANGGKDELVLVDALDDQPVIAPVVVRALSIPVTAPRPARLVSASLGDVDANGKPMADLLVAVSAGSSVLQVVNTWGKADGSPDPRVMRDLDVDLAGTDGADVLALVAAPVPVDNGDGTFSAAKGRVRIVAALSGQRIAVVEYKRVADGPGIEVVTPLAPPQDLAIGGDRFEAVALAVNPAKPQLVYAASLDPIPVAGGASVLGVAEIDMSGAPGTWTWRGLDARAPTTAVAAWHLQERQADSTGDDKTAFEPTAVDRVYAVLDSSSCGAGFRIDCGIAVLDPVTGGIPADPASTTDASGHVTGMPYLAPINVPAVALGVVVSPPPQVGPTDVANGDSYKAPYMRIAPGTGQRTTTAVAAVLASDGKVYYADLGRWSIPNDTSMLRTDSTRTRVTDVTSFIVSGINQAVGLWDPKSLVPDPTTGAFTPKLVFNGLTAEPAVKITPGFTRTDGFLAAYQGFLPGLSLRKAELAGAAGGRFSMSMQIAAAGGFTQVVRLYSPELGVHRGDIALVDTTKLGDTGGDCPVDNPATTGNEAIIEARVAEFVVPDATHPGGALLLEDPADPSHPEWTSCITKRLSTLAAPVTGVDVGMRASGFVVQGTTAGYVGRAEVLTSPSSVTDPNDPAYDGYRLLYENEDVLSCPLVPWPADPTAVDCRDDACRAQCERLVLARKARRIYYPSDACNTTDCSVNWPNNLYPFPKANGPVLAFKLGVRKDPDPAKANDPIPRELSITIKTRSGLSPSSRGPTVTNAAQILPTGAATFDRSVYAGKENDGYRFYASYASGFVLDFSPSQAPNQPITVR</sequence>
<accession>A0ABM7X344</accession>
<protein>
    <recommendedName>
        <fullName evidence="3">Lipoprotein</fullName>
    </recommendedName>
</protein>
<evidence type="ECO:0000313" key="2">
    <source>
        <dbReference type="Proteomes" id="UP001162891"/>
    </source>
</evidence>
<organism evidence="1 2">
    <name type="scientific">Anaeromyxobacter oryzae</name>
    <dbReference type="NCBI Taxonomy" id="2918170"/>
    <lineage>
        <taxon>Bacteria</taxon>
        <taxon>Pseudomonadati</taxon>
        <taxon>Myxococcota</taxon>
        <taxon>Myxococcia</taxon>
        <taxon>Myxococcales</taxon>
        <taxon>Cystobacterineae</taxon>
        <taxon>Anaeromyxobacteraceae</taxon>
        <taxon>Anaeromyxobacter</taxon>
    </lineage>
</organism>
<dbReference type="RefSeq" id="WP_248355620.1">
    <property type="nucleotide sequence ID" value="NZ_AP025591.1"/>
</dbReference>
<evidence type="ECO:0000313" key="1">
    <source>
        <dbReference type="EMBL" id="BDG06221.1"/>
    </source>
</evidence>
<name>A0ABM7X344_9BACT</name>